<dbReference type="SUPFAM" id="SSF63825">
    <property type="entry name" value="YWTD domain"/>
    <property type="match status" value="1"/>
</dbReference>
<organism evidence="4 5">
    <name type="scientific">Formimonas warabiya</name>
    <dbReference type="NCBI Taxonomy" id="1761012"/>
    <lineage>
        <taxon>Bacteria</taxon>
        <taxon>Bacillati</taxon>
        <taxon>Bacillota</taxon>
        <taxon>Clostridia</taxon>
        <taxon>Eubacteriales</taxon>
        <taxon>Peptococcaceae</taxon>
        <taxon>Candidatus Formimonas</taxon>
    </lineage>
</organism>
<dbReference type="InterPro" id="IPR006530">
    <property type="entry name" value="YD"/>
</dbReference>
<reference evidence="4 5" key="1">
    <citation type="submission" date="2016-10" db="EMBL/GenBank/DDBJ databases">
        <title>Complete Genome Sequence of Peptococcaceae strain DCMF.</title>
        <authorList>
            <person name="Edwards R.J."/>
            <person name="Holland S.I."/>
            <person name="Deshpande N.P."/>
            <person name="Wong Y.K."/>
            <person name="Ertan H."/>
            <person name="Manefield M."/>
            <person name="Russell T.L."/>
            <person name="Lee M.J."/>
        </authorList>
    </citation>
    <scope>NUCLEOTIDE SEQUENCE [LARGE SCALE GENOMIC DNA]</scope>
    <source>
        <strain evidence="4 5">DCMF</strain>
    </source>
</reference>
<keyword evidence="1" id="KW-0677">Repeat</keyword>
<dbReference type="InterPro" id="IPR031325">
    <property type="entry name" value="RHS_repeat"/>
</dbReference>
<dbReference type="NCBIfam" id="TIGR03696">
    <property type="entry name" value="Rhs_assc_core"/>
    <property type="match status" value="1"/>
</dbReference>
<dbReference type="InterPro" id="IPR045351">
    <property type="entry name" value="DUF6531"/>
</dbReference>
<dbReference type="EMBL" id="CP017634">
    <property type="protein sequence ID" value="ATW24940.1"/>
    <property type="molecule type" value="Genomic_DNA"/>
</dbReference>
<dbReference type="Pfam" id="PF25023">
    <property type="entry name" value="TEN_YD-shell"/>
    <property type="match status" value="3"/>
</dbReference>
<dbReference type="SUPFAM" id="SSF69304">
    <property type="entry name" value="Tricorn protease N-terminal domain"/>
    <property type="match status" value="1"/>
</dbReference>
<dbReference type="NCBIfam" id="TIGR01643">
    <property type="entry name" value="YD_repeat_2x"/>
    <property type="match status" value="20"/>
</dbReference>
<dbReference type="OrthoDB" id="513777at2"/>
<dbReference type="Gene3D" id="2.180.10.10">
    <property type="entry name" value="RHS repeat-associated core"/>
    <property type="match status" value="6"/>
</dbReference>
<feature type="domain" description="Teneurin-like YD-shell" evidence="3">
    <location>
        <begin position="1300"/>
        <end position="1462"/>
    </location>
</feature>
<proteinExistence type="predicted"/>
<name>A0A3G1KR70_FORW1</name>
<feature type="domain" description="DUF6531" evidence="2">
    <location>
        <begin position="965"/>
        <end position="1038"/>
    </location>
</feature>
<keyword evidence="5" id="KW-1185">Reference proteome</keyword>
<dbReference type="KEGG" id="fwa:DCMF_09290"/>
<dbReference type="Pfam" id="PF05593">
    <property type="entry name" value="RHS_repeat"/>
    <property type="match status" value="6"/>
</dbReference>
<dbReference type="PANTHER" id="PTHR32305:SF15">
    <property type="entry name" value="PROTEIN RHSA-RELATED"/>
    <property type="match status" value="1"/>
</dbReference>
<accession>A0A3G1KR70</accession>
<evidence type="ECO:0000313" key="5">
    <source>
        <dbReference type="Proteomes" id="UP000323521"/>
    </source>
</evidence>
<dbReference type="Proteomes" id="UP000323521">
    <property type="component" value="Chromosome"/>
</dbReference>
<gene>
    <name evidence="4" type="ORF">DCMF_09290</name>
</gene>
<dbReference type="PANTHER" id="PTHR32305">
    <property type="match status" value="1"/>
</dbReference>
<protein>
    <submittedName>
        <fullName evidence="4">Uncharacterized protein</fullName>
    </submittedName>
</protein>
<evidence type="ECO:0000313" key="4">
    <source>
        <dbReference type="EMBL" id="ATW24940.1"/>
    </source>
</evidence>
<feature type="domain" description="Teneurin-like YD-shell" evidence="3">
    <location>
        <begin position="1744"/>
        <end position="1884"/>
    </location>
</feature>
<dbReference type="InterPro" id="IPR050708">
    <property type="entry name" value="T6SS_VgrG/RHS"/>
</dbReference>
<evidence type="ECO:0000256" key="1">
    <source>
        <dbReference type="ARBA" id="ARBA00022737"/>
    </source>
</evidence>
<dbReference type="InterPro" id="IPR056823">
    <property type="entry name" value="TEN-like_YD-shell"/>
</dbReference>
<dbReference type="Pfam" id="PF20148">
    <property type="entry name" value="DUF6531"/>
    <property type="match status" value="1"/>
</dbReference>
<evidence type="ECO:0000259" key="2">
    <source>
        <dbReference type="Pfam" id="PF20148"/>
    </source>
</evidence>
<dbReference type="InterPro" id="IPR022385">
    <property type="entry name" value="Rhs_assc_core"/>
</dbReference>
<sequence length="2488" mass="272752">MRKIVKWSLFFVMFFLTIFTITFMPTYADTTHITLNMTLTGDVTYEGNVYIDSGTVDLNGHIMTVNGNLIQSSGTLYINGGRLNVAGNYWIQTESGGSSNGYLKMVNSADYVQVGGNFVTRSAKSYSGYLTAGTLEVKGDFTERYAGSFGNFIATGTHKVLLSGTGAQTVDFQIPDPYFNILEITNTSAAGINFVLAKVRKELKSTTTPIVNGINLYLSGTAIVSGGNWHYDLGLWDDWTLQHDLVIEGTVNALGGNINGFGLTSSSLTLGNTPHGSAGTLNLNGGSLTVENNLYQNQGTLDLNSGILSVNGNLIQTDGTLYVNGGRLNVAGNYWIQTESGGSSYGYLKMINPADYVQVGGNFVTRSKRVHSGYLTAGTLEVKGDFTERYAGSFSNFIATGTHKVLLSGTGAQTVDFQIPDPYFNILEITNTSAAGINFVLAKVRKELKSTTTPIVNGINLYLSGTAIVSGGNWHYDLGLWDDWTLQHDLVIEGTVNALGGNINGFGLTSSSLTLGNTPHGSAGTLNLNGGSLTVENNLYQNQGTLDLNSGILSVNGNLIQTDGTLYVNGGRLNVIGNYWIQTESGGSSYGYLKMINPADYVQVGGNFVTRSKRVHSGYLTAGTLEVKGDFTERYAGSFSNFIATGTHKVLLSGTGAQTVDFQIPDPYFNILEITNTSAAGINFVLAKVRKELKSTTTPIVNGINLYLSGTAIVSGGNWHYDLGLWDDWTLQHDLVIEGTVNALGGNINGFGLTSSSLTLGNTPHGSAGTLNLNGGSLTVENNLYQNQGTLDLNSGILSVNGNLIQTDGTLYVNGGRLNVIGNYWIQTESGGSSYGYLKMVNSADYVQVGGNFVTRSKRVHSGYLTAGTLEVKGDFTQKYGAGSFYNFVATGTHKVLLSGSGAQRVSFEDYLESKFNILELTKPFNTGYVFNYVPVWNRLIEPSTTLQELKLSLGDVQWCTSVAEPVNITTGNYYSTDKDLSINTKSVPLEFVRSYNSRSDYYGSLGKGWTYNYNSYLIDNQDNSVTVYYGDGHSAVFPWQNGVYTHPAGCFEKLQKNADNTYTLTFKDQLKHLFDSNGRLIQIIDKNDNITQLAYSNSLLTQVTEPGGRSLQFAYYSDGKLQQITDPAGRTLQFGYDANGNMVTFTDLNGGITTYTYGQYGLTSILDPLNHYIVRNTYDDESRVIQQLDSKGQMVAISYDTTNQKNIFTDAMGKTTAYYYDDKYRNTKIEYMDATSVSYTYDNDYNKTSETDARGNATIYTYDTMGNMLTQAAPAPLGYTTTYTYDSKNNPSSITDEAGHITNFTYDAKGNLLQSSKTIDGQTAATSYTYDQYGQVVTITNANGKTSQVTYDQHGNQIQTTDPNNNVTGYTYDIVGKKLTRTDARNHTWTYTYDNNGNLLTETNPLNGVITNTYDAVNHLLSKTDPMGNTTTFSYDENDKLIEITDPLGHSTTITYDANGNQTAVTDANGHTATYTYDDRNRLTGGTDAVGNTESYTLDGNGNILTKTDQNGKVTQYQYDVLNRLTTVIDSLGGIRQIQYDALGNKTNETDAKGQTINYTYNEDAQLLTVTDPLNNTTTYTYDQVGNKLSMTNARGKTWAYTYDDANRLIQVTDPDGYFTEVEYDSTGNLIANTDQNGQTTENTYDELGRLLTETSPLGDTITYAYDANGNQTAVTDANNHTTVYTYDALSRLVTETDAFGHTITYDYDPVGNKLSMTNAKGTWTYDYDDVNRLIKTTDPENHSTRTTYDGCGNIISRIDTNGESTEYTYDDFGRLAQVTDALNQITSYTYDANGNLETITDAREKERTFEYDALNRLITETDPLGNVKAKAYDAVGNLVTRTNPDHETIDYTYDDNNRLIRITYPDQSEVSYSYDPTGKRLYMVDSNGTTTYTYDQNNRLESITRDGDTISYTYDSAGNITGITYPDGMEAEYSFNELNLLDSATVDGQILDIDYDELGLRTGETMPNGVEVTYQYDQSGRLTLLKHQLADTVLAQAAYTLDQNGNRLSITDENDDLTEFTYDPLGQLTEVIYPDGTSAQYTYDPVGNRLTTSGNAPDILETVSGAVYLNYDYEDRLILFQDQNKTINYTYDGDGNLIKKTVTGSVYGDGEEYGYLYDYSAGLPRLLVEKAGDETYNYIYAGRLYSRIGPDGTLYYHQDGLGSILAITDEAGDIKNKYKYDAFGNPTMIRETVENSILFTGELYDQSGFIYLRARYYDPAAGRFITQDTLAGEVDNPLSQNLYAYCGNNPISYTDPSGNMRCNQVDDLLYGLVQSLGESIKGIIHSPLAAWALVKDIKNGNLSLKDLADALGESVAGPIKHLMANSGKVWFGDPTDTQVQQYGKNLGYVIQEAIAVGGAVKTGIKVIDKLVTSTKTAKKVIAAEEKKVPNPYGRSGGPAHQGKIQDIKAKYEGQGYEVKLEYYVKNPGGSKNARYGDLLVTDPKTGEQFIVQIGKKTKTGAPVSREAAAKADLEKAGYKVEFVPYN</sequence>
<evidence type="ECO:0000259" key="3">
    <source>
        <dbReference type="Pfam" id="PF25023"/>
    </source>
</evidence>
<feature type="domain" description="Teneurin-like YD-shell" evidence="3">
    <location>
        <begin position="1973"/>
        <end position="2253"/>
    </location>
</feature>